<proteinExistence type="inferred from homology"/>
<evidence type="ECO:0000256" key="3">
    <source>
        <dbReference type="ARBA" id="ARBA00022741"/>
    </source>
</evidence>
<evidence type="ECO:0000313" key="9">
    <source>
        <dbReference type="Proteomes" id="UP000293142"/>
    </source>
</evidence>
<dbReference type="EC" id="2.7.1.176" evidence="2"/>
<evidence type="ECO:0000256" key="4">
    <source>
        <dbReference type="ARBA" id="ARBA00022840"/>
    </source>
</evidence>
<comment type="similarity">
    <text evidence="1">Belongs to the zeta toxin family.</text>
</comment>
<dbReference type="GO" id="GO:0005524">
    <property type="term" value="F:ATP binding"/>
    <property type="evidence" value="ECO:0007669"/>
    <property type="project" value="UniProtKB-KW"/>
</dbReference>
<organism evidence="8 9">
    <name type="scientific">Paenibacillus thalictri</name>
    <dbReference type="NCBI Taxonomy" id="2527873"/>
    <lineage>
        <taxon>Bacteria</taxon>
        <taxon>Bacillati</taxon>
        <taxon>Bacillota</taxon>
        <taxon>Bacilli</taxon>
        <taxon>Bacillales</taxon>
        <taxon>Paenibacillaceae</taxon>
        <taxon>Paenibacillus</taxon>
    </lineage>
</organism>
<dbReference type="AlphaFoldDB" id="A0A4Q9DWR4"/>
<dbReference type="PANTHER" id="PTHR39206">
    <property type="entry name" value="SLL8004 PROTEIN"/>
    <property type="match status" value="1"/>
</dbReference>
<evidence type="ECO:0000256" key="2">
    <source>
        <dbReference type="ARBA" id="ARBA00011963"/>
    </source>
</evidence>
<gene>
    <name evidence="8" type="ORF">EYB31_00525</name>
</gene>
<evidence type="ECO:0000313" key="8">
    <source>
        <dbReference type="EMBL" id="TBL81534.1"/>
    </source>
</evidence>
<evidence type="ECO:0000259" key="7">
    <source>
        <dbReference type="Pfam" id="PF06414"/>
    </source>
</evidence>
<keyword evidence="4" id="KW-0067">ATP-binding</keyword>
<feature type="domain" description="Zeta toxin" evidence="7">
    <location>
        <begin position="7"/>
        <end position="161"/>
    </location>
</feature>
<protein>
    <recommendedName>
        <fullName evidence="5">UDP-N-acetylglucosamine kinase</fullName>
        <ecNumber evidence="2">2.7.1.176</ecNumber>
    </recommendedName>
    <alternativeName>
        <fullName evidence="5">UDP-N-acetylglucosamine kinase</fullName>
    </alternativeName>
</protein>
<evidence type="ECO:0000256" key="6">
    <source>
        <dbReference type="ARBA" id="ARBA00048178"/>
    </source>
</evidence>
<sequence>MNEPSAIMYVFAGNNGSGKSTIRNLIVDMLGISVNIDPDALARSLNADQPDRRKITAGKEAIKLARECIIHRRDFSVETTLAGGNVLRLMRDARAKGFEVTMFYVGLGDYRLNIERVAVRVRNGGHDIPTEDIIRRHTTSTQNLLSHLDLIDHLVVIDNSEAFGEIVLRAERGVLSFLINPVPFWVLSIKDRLVEPV</sequence>
<evidence type="ECO:0000256" key="1">
    <source>
        <dbReference type="ARBA" id="ARBA00009104"/>
    </source>
</evidence>
<comment type="caution">
    <text evidence="8">The sequence shown here is derived from an EMBL/GenBank/DDBJ whole genome shotgun (WGS) entry which is preliminary data.</text>
</comment>
<dbReference type="EMBL" id="SIRE01000002">
    <property type="protein sequence ID" value="TBL81534.1"/>
    <property type="molecule type" value="Genomic_DNA"/>
</dbReference>
<dbReference type="GO" id="GO:0016301">
    <property type="term" value="F:kinase activity"/>
    <property type="evidence" value="ECO:0007669"/>
    <property type="project" value="InterPro"/>
</dbReference>
<name>A0A4Q9DWR4_9BACL</name>
<dbReference type="OrthoDB" id="9791543at2"/>
<dbReference type="RefSeq" id="WP_131011319.1">
    <property type="nucleotide sequence ID" value="NZ_SIRE01000002.1"/>
</dbReference>
<accession>A0A4Q9DWR4</accession>
<reference evidence="8 9" key="1">
    <citation type="submission" date="2019-02" db="EMBL/GenBank/DDBJ databases">
        <title>Paenibacillus sp. nov., isolated from surface-sterilized tissue of Thalictrum simplex L.</title>
        <authorList>
            <person name="Tuo L."/>
        </authorList>
    </citation>
    <scope>NUCLEOTIDE SEQUENCE [LARGE SCALE GENOMIC DNA]</scope>
    <source>
        <strain evidence="8 9">N2SHLJ1</strain>
    </source>
</reference>
<evidence type="ECO:0000256" key="5">
    <source>
        <dbReference type="ARBA" id="ARBA00032897"/>
    </source>
</evidence>
<dbReference type="SUPFAM" id="SSF52540">
    <property type="entry name" value="P-loop containing nucleoside triphosphate hydrolases"/>
    <property type="match status" value="1"/>
</dbReference>
<keyword evidence="9" id="KW-1185">Reference proteome</keyword>
<dbReference type="InterPro" id="IPR027417">
    <property type="entry name" value="P-loop_NTPase"/>
</dbReference>
<dbReference type="Pfam" id="PF06414">
    <property type="entry name" value="Zeta_toxin"/>
    <property type="match status" value="1"/>
</dbReference>
<keyword evidence="3" id="KW-0547">Nucleotide-binding</keyword>
<dbReference type="Gene3D" id="3.40.50.300">
    <property type="entry name" value="P-loop containing nucleotide triphosphate hydrolases"/>
    <property type="match status" value="1"/>
</dbReference>
<dbReference type="Proteomes" id="UP000293142">
    <property type="component" value="Unassembled WGS sequence"/>
</dbReference>
<dbReference type="InterPro" id="IPR010488">
    <property type="entry name" value="Zeta_toxin_domain"/>
</dbReference>
<dbReference type="PANTHER" id="PTHR39206:SF1">
    <property type="entry name" value="SLL8004 PROTEIN"/>
    <property type="match status" value="1"/>
</dbReference>
<comment type="catalytic activity">
    <reaction evidence="6">
        <text>UDP-N-acetyl-alpha-D-glucosamine + ATP = UDP-N-acetyl-alpha-D-glucosamine 3'-phosphate + ADP + H(+)</text>
        <dbReference type="Rhea" id="RHEA:32671"/>
        <dbReference type="ChEBI" id="CHEBI:15378"/>
        <dbReference type="ChEBI" id="CHEBI:30616"/>
        <dbReference type="ChEBI" id="CHEBI:57705"/>
        <dbReference type="ChEBI" id="CHEBI:64353"/>
        <dbReference type="ChEBI" id="CHEBI:456216"/>
        <dbReference type="EC" id="2.7.1.176"/>
    </reaction>
</comment>